<proteinExistence type="predicted"/>
<dbReference type="Gene3D" id="2.20.25.10">
    <property type="match status" value="1"/>
</dbReference>
<evidence type="ECO:0000313" key="1">
    <source>
        <dbReference type="EMBL" id="HGN37274.1"/>
    </source>
</evidence>
<comment type="caution">
    <text evidence="2">The sequence shown here is derived from an EMBL/GenBank/DDBJ whole genome shotgun (WGS) entry which is preliminary data.</text>
</comment>
<dbReference type="EMBL" id="DTBZ01000077">
    <property type="protein sequence ID" value="HGQ18124.1"/>
    <property type="molecule type" value="Genomic_DNA"/>
</dbReference>
<evidence type="ECO:0000313" key="2">
    <source>
        <dbReference type="EMBL" id="HGQ18124.1"/>
    </source>
</evidence>
<dbReference type="SUPFAM" id="SSF158997">
    <property type="entry name" value="Trm112p-like"/>
    <property type="match status" value="1"/>
</dbReference>
<dbReference type="InterPro" id="IPR005651">
    <property type="entry name" value="Trm112-like"/>
</dbReference>
<reference evidence="2" key="1">
    <citation type="journal article" date="2020" name="mSystems">
        <title>Genome- and Community-Level Interaction Insights into Carbon Utilization and Element Cycling Functions of Hydrothermarchaeota in Hydrothermal Sediment.</title>
        <authorList>
            <person name="Zhou Z."/>
            <person name="Liu Y."/>
            <person name="Xu W."/>
            <person name="Pan J."/>
            <person name="Luo Z.H."/>
            <person name="Li M."/>
        </authorList>
    </citation>
    <scope>NUCLEOTIDE SEQUENCE [LARGE SCALE GENOMIC DNA]</scope>
    <source>
        <strain evidence="1">SpSt-618</strain>
        <strain evidence="2">SpSt-657</strain>
    </source>
</reference>
<dbReference type="Pfam" id="PF03966">
    <property type="entry name" value="Trm112p"/>
    <property type="match status" value="1"/>
</dbReference>
<dbReference type="AlphaFoldDB" id="A0A7J3JR41"/>
<accession>A0A7J3JR41</accession>
<name>A0A7J3JR41_9CREN</name>
<protein>
    <submittedName>
        <fullName evidence="2">Trm112 family protein</fullName>
    </submittedName>
</protein>
<dbReference type="EMBL" id="DTAI01000208">
    <property type="protein sequence ID" value="HGN37274.1"/>
    <property type="molecule type" value="Genomic_DNA"/>
</dbReference>
<organism evidence="2">
    <name type="scientific">Ignisphaera aggregans</name>
    <dbReference type="NCBI Taxonomy" id="334771"/>
    <lineage>
        <taxon>Archaea</taxon>
        <taxon>Thermoproteota</taxon>
        <taxon>Thermoprotei</taxon>
        <taxon>Desulfurococcales</taxon>
        <taxon>Desulfurococcaceae</taxon>
        <taxon>Ignisphaera</taxon>
    </lineage>
</organism>
<gene>
    <name evidence="1" type="ORF">ENT87_06990</name>
    <name evidence="2" type="ORF">ENU30_04005</name>
</gene>
<sequence length="135" mass="16084">MRYATLDILACPMCNHFPLKLYVFKERTLVNDNVITEKPFCSIFCGFHYKYTSNINRDSIDCDSCLSRDIVWGIVVCEGCRRWYPIIEGIALMYPDDIRLYTRVKIIEYLFIRRYRDRIPKEVVSNDPLKLLRDV</sequence>